<dbReference type="PANTHER" id="PTHR43236">
    <property type="entry name" value="ANTITOXIN HIGA1"/>
    <property type="match status" value="1"/>
</dbReference>
<evidence type="ECO:0000259" key="1">
    <source>
        <dbReference type="Pfam" id="PF06114"/>
    </source>
</evidence>
<sequence>MALIDNVIKSARPKLYDKVKKNVLLFKDKYIGDRDKIVQDDIFRIIEEIPELELILFPIKDDELSGFICVYKGEFFTYINTYQPREKQIFAAAHELYHFARAKFSDEEAFKTNFRELLKSEALEEKQLTNDIDIEDAKANLFAALFLVPKKLLKEELDYYGIKTEEEVDKLELIKLMDTFAVPYKTIVLRLYEIEFINREKAEKLLEIPDRDPEKGILKLINLHQIADRWQQRTREVKLGCLRPLIHENENLELLPLRRINKDKEFIEKFEEND</sequence>
<evidence type="ECO:0000313" key="2">
    <source>
        <dbReference type="EMBL" id="SDL04981.1"/>
    </source>
</evidence>
<dbReference type="PANTHER" id="PTHR43236:SF1">
    <property type="entry name" value="BLL7220 PROTEIN"/>
    <property type="match status" value="1"/>
</dbReference>
<dbReference type="STRING" id="321763.SAMN04488692_10126"/>
<keyword evidence="3" id="KW-1185">Reference proteome</keyword>
<gene>
    <name evidence="2" type="ORF">SAMN04488692_10126</name>
</gene>
<dbReference type="EMBL" id="FNGO01000001">
    <property type="protein sequence ID" value="SDL04981.1"/>
    <property type="molecule type" value="Genomic_DNA"/>
</dbReference>
<dbReference type="Gene3D" id="1.10.10.2910">
    <property type="match status" value="1"/>
</dbReference>
<dbReference type="InterPro" id="IPR052345">
    <property type="entry name" value="Rad_response_metalloprotease"/>
</dbReference>
<feature type="domain" description="IrrE N-terminal-like" evidence="1">
    <location>
        <begin position="78"/>
        <end position="191"/>
    </location>
</feature>
<dbReference type="Proteomes" id="UP000199476">
    <property type="component" value="Unassembled WGS sequence"/>
</dbReference>
<evidence type="ECO:0000313" key="3">
    <source>
        <dbReference type="Proteomes" id="UP000199476"/>
    </source>
</evidence>
<protein>
    <submittedName>
        <fullName evidence="2">Zn-dependent peptidase ImmA, M78 family</fullName>
    </submittedName>
</protein>
<name>A0A1G9GWB8_9FIRM</name>
<dbReference type="RefSeq" id="WP_089757469.1">
    <property type="nucleotide sequence ID" value="NZ_FNGO01000001.1"/>
</dbReference>
<dbReference type="AlphaFoldDB" id="A0A1G9GWB8"/>
<reference evidence="2 3" key="1">
    <citation type="submission" date="2016-10" db="EMBL/GenBank/DDBJ databases">
        <authorList>
            <person name="de Groot N.N."/>
        </authorList>
    </citation>
    <scope>NUCLEOTIDE SEQUENCE [LARGE SCALE GENOMIC DNA]</scope>
    <source>
        <strain evidence="2 3">SLAS-1</strain>
    </source>
</reference>
<accession>A0A1G9GWB8</accession>
<dbReference type="InterPro" id="IPR010359">
    <property type="entry name" value="IrrE_HExxH"/>
</dbReference>
<proteinExistence type="predicted"/>
<dbReference type="Pfam" id="PF06114">
    <property type="entry name" value="Peptidase_M78"/>
    <property type="match status" value="1"/>
</dbReference>
<dbReference type="OrthoDB" id="42613at2"/>
<organism evidence="2 3">
    <name type="scientific">Halarsenatibacter silvermanii</name>
    <dbReference type="NCBI Taxonomy" id="321763"/>
    <lineage>
        <taxon>Bacteria</taxon>
        <taxon>Bacillati</taxon>
        <taxon>Bacillota</taxon>
        <taxon>Clostridia</taxon>
        <taxon>Halanaerobiales</taxon>
        <taxon>Halarsenatibacteraceae</taxon>
        <taxon>Halarsenatibacter</taxon>
    </lineage>
</organism>